<gene>
    <name evidence="2" type="ORF">BC670_3276</name>
</gene>
<dbReference type="PANTHER" id="PTHR30634">
    <property type="entry name" value="OUTER MEMBRANE LOLAB LIPOPROTEIN INSERTION APPARATUS"/>
    <property type="match status" value="1"/>
</dbReference>
<dbReference type="Pfam" id="PF20103">
    <property type="entry name" value="DUF6493"/>
    <property type="match status" value="1"/>
</dbReference>
<organism evidence="2 3">
    <name type="scientific">Flavobacterium branchiophilum</name>
    <dbReference type="NCBI Taxonomy" id="55197"/>
    <lineage>
        <taxon>Bacteria</taxon>
        <taxon>Pseudomonadati</taxon>
        <taxon>Bacteroidota</taxon>
        <taxon>Flavobacteriia</taxon>
        <taxon>Flavobacteriales</taxon>
        <taxon>Flavobacteriaceae</taxon>
        <taxon>Flavobacterium</taxon>
    </lineage>
</organism>
<dbReference type="InterPro" id="IPR049809">
    <property type="entry name" value="YehF/YfeS-like_WGR"/>
</dbReference>
<reference evidence="2 3" key="1">
    <citation type="submission" date="2019-06" db="EMBL/GenBank/DDBJ databases">
        <title>Genomic Encyclopedia of Archaeal and Bacterial Type Strains, Phase II (KMG-II): from individual species to whole genera.</title>
        <authorList>
            <person name="Goeker M."/>
        </authorList>
    </citation>
    <scope>NUCLEOTIDE SEQUENCE [LARGE SCALE GENOMIC DNA]</scope>
    <source>
        <strain evidence="2 3">DSM 24789</strain>
    </source>
</reference>
<dbReference type="PROSITE" id="PS51977">
    <property type="entry name" value="WGR"/>
    <property type="match status" value="1"/>
</dbReference>
<dbReference type="Gene3D" id="2.20.140.10">
    <property type="entry name" value="WGR domain"/>
    <property type="match status" value="1"/>
</dbReference>
<dbReference type="InterPro" id="IPR050458">
    <property type="entry name" value="LolB"/>
</dbReference>
<dbReference type="RefSeq" id="WP_089080371.1">
    <property type="nucleotide sequence ID" value="NZ_VFPJ01000001.1"/>
</dbReference>
<feature type="domain" description="WGR" evidence="1">
    <location>
        <begin position="1"/>
        <end position="82"/>
    </location>
</feature>
<proteinExistence type="predicted"/>
<comment type="caution">
    <text evidence="2">The sequence shown here is derived from an EMBL/GenBank/DDBJ whole genome shotgun (WGS) entry which is preliminary data.</text>
</comment>
<evidence type="ECO:0000259" key="1">
    <source>
        <dbReference type="PROSITE" id="PS51977"/>
    </source>
</evidence>
<dbReference type="EMBL" id="VFPJ01000001">
    <property type="protein sequence ID" value="TQM42236.1"/>
    <property type="molecule type" value="Genomic_DNA"/>
</dbReference>
<dbReference type="Proteomes" id="UP000320773">
    <property type="component" value="Unassembled WGS sequence"/>
</dbReference>
<dbReference type="PANTHER" id="PTHR30634:SF13">
    <property type="entry name" value="PROTEIN YEHF"/>
    <property type="match status" value="1"/>
</dbReference>
<dbReference type="CDD" id="cd07996">
    <property type="entry name" value="WGR_MMR_like"/>
    <property type="match status" value="1"/>
</dbReference>
<dbReference type="InterPro" id="IPR056727">
    <property type="entry name" value="DUF7825"/>
</dbReference>
<dbReference type="SUPFAM" id="SSF142921">
    <property type="entry name" value="WGR domain-like"/>
    <property type="match status" value="1"/>
</dbReference>
<name>A0A543G817_9FLAO</name>
<dbReference type="InterPro" id="IPR045472">
    <property type="entry name" value="DUF6493"/>
</dbReference>
<accession>A0A543G817</accession>
<protein>
    <submittedName>
        <fullName evidence="2">Putative DNA-binding WGR domain protein</fullName>
    </submittedName>
</protein>
<dbReference type="AlphaFoldDB" id="A0A543G817"/>
<dbReference type="Pfam" id="PF25148">
    <property type="entry name" value="DUF7824"/>
    <property type="match status" value="1"/>
</dbReference>
<dbReference type="InterPro" id="IPR036930">
    <property type="entry name" value="WGR_dom_sf"/>
</dbReference>
<dbReference type="InterPro" id="IPR008893">
    <property type="entry name" value="WGR_domain"/>
</dbReference>
<dbReference type="GO" id="GO:0003677">
    <property type="term" value="F:DNA binding"/>
    <property type="evidence" value="ECO:0007669"/>
    <property type="project" value="UniProtKB-KW"/>
</dbReference>
<dbReference type="Pfam" id="PF25149">
    <property type="entry name" value="DUF7825"/>
    <property type="match status" value="1"/>
</dbReference>
<evidence type="ECO:0000313" key="2">
    <source>
        <dbReference type="EMBL" id="TQM42236.1"/>
    </source>
</evidence>
<dbReference type="SMART" id="SM00773">
    <property type="entry name" value="WGR"/>
    <property type="match status" value="1"/>
</dbReference>
<keyword evidence="2" id="KW-0238">DNA-binding</keyword>
<sequence length="1030" mass="119086">MKKHLKYIDGTSDKFWQIEAQGIQFTVTYGKNGTSGTSQTKSFSTEAECLKMAEKLVAEKVKKGYSESGEVIVDSSSKAGKAKTALQEITAEYDQLIKDKRIEALLPFLQEKVKGNVAEFKKHLKKCKKYWCDYADLTNEPQFRKGNQYNWGRRGDEIQSKIINLTAMAVVDKTEINAFDGIVSYLEAMTTDVIIKELIFWAKPNWIAEYVLNLVKRNEWASISYYTLRYLEQEKLIAFHAELYAISLAQYNEYQVKDSAQNFIKKLAQDALALERDVPLLFEYETAINNVYFRTNNDQPYNQYKLWHVALLQFVNDGNLKRATVIENGLLIQTKEWNNGIKSFFKKIVEEIKPTTEELIANQNVIFTFLQNAYSPIITFGVDLCKLIFEEKKFKTNDFLEWLEPLFYREDAKGSIKKLLPILEKIAKTNTKTSTKIAYLVSNVFVIPDLTLQERAVKTLLKTANKKDKTIKEKLLEYVGQMQGSVKLQLGEFLGNETDENAVFEVDNYEYKPLKVNKLVTEVHLPKDWNEILFQFGKFINNEGILDTEILLHSFVLQRHLFPADYQKQLEPYEKQLHKTYFSCVAKDFVKGYLLQKIMHLDKKADTKFKSYNTVKTMYFYISILECIDEKIQTKRALPLLSFPTHEPHWVAPKTLLERLIAYQNANETIDFNDLSLAICRMPLEQVEDAIPLLSQLETEMKNLFEFCFGMHKEIKIPKEGILNTLFQKAGGETLQSKYTALWAVAAQTFYPHEAFEAFEKTTIAGVAFAGKPFQNPINFVEKHNEWVDYRTKEKMRHSWMELAVELPGYKKIPNHLLYSLDCYYVGKNSWYHHLYGGDSVYYWNDLMPQNKEPLALKLLLAGCVNTSSGSDILTAFLHLANRTDFVFSNYCSTVFACCFFMDKKDVRLLASEVMYQKIENQTLPMEQLRLVFAYLISNNYGVFGRFSDAVLSIKDSSPLHNQALFLLMDAVLGAFGTLEKLPTNFKKFIENYYDLATKLNQKPSEKTLLFLKTLENNASLKKLIKLLTN</sequence>
<evidence type="ECO:0000313" key="3">
    <source>
        <dbReference type="Proteomes" id="UP000320773"/>
    </source>
</evidence>
<dbReference type="Pfam" id="PF05406">
    <property type="entry name" value="WGR"/>
    <property type="match status" value="1"/>
</dbReference>
<dbReference type="InterPro" id="IPR056726">
    <property type="entry name" value="DUF7824"/>
</dbReference>